<dbReference type="InterPro" id="IPR001245">
    <property type="entry name" value="Ser-Thr/Tyr_kinase_cat_dom"/>
</dbReference>
<dbReference type="GO" id="GO:0005524">
    <property type="term" value="F:ATP binding"/>
    <property type="evidence" value="ECO:0007669"/>
    <property type="project" value="UniProtKB-UniRule"/>
</dbReference>
<dbReference type="InterPro" id="IPR000719">
    <property type="entry name" value="Prot_kinase_dom"/>
</dbReference>
<dbReference type="GO" id="GO:0007169">
    <property type="term" value="P:cell surface receptor protein tyrosine kinase signaling pathway"/>
    <property type="evidence" value="ECO:0007669"/>
    <property type="project" value="TreeGrafter"/>
</dbReference>
<evidence type="ECO:0000256" key="1">
    <source>
        <dbReference type="ARBA" id="ARBA00004167"/>
    </source>
</evidence>
<name>A0A9X6RN57_HYPEX</name>
<dbReference type="InterPro" id="IPR020635">
    <property type="entry name" value="Tyr_kinase_cat_dom"/>
</dbReference>
<gene>
    <name evidence="14" type="ORF">BV898_17779</name>
</gene>
<keyword evidence="3" id="KW-0808">Transferase</keyword>
<comment type="subcellular location">
    <subcellularLocation>
        <location evidence="2">Endomembrane system</location>
    </subcellularLocation>
    <subcellularLocation>
        <location evidence="1">Membrane</location>
        <topology evidence="1">Single-pass membrane protein</topology>
    </subcellularLocation>
</comment>
<keyword evidence="4 10" id="KW-0547">Nucleotide-binding</keyword>
<dbReference type="AlphaFoldDB" id="A0A9X6RN57"/>
<dbReference type="InterPro" id="IPR011009">
    <property type="entry name" value="Kinase-like_dom_sf"/>
</dbReference>
<dbReference type="Proteomes" id="UP000192578">
    <property type="component" value="Unassembled WGS sequence"/>
</dbReference>
<comment type="caution">
    <text evidence="14">The sequence shown here is derived from an EMBL/GenBank/DDBJ whole genome shotgun (WGS) entry which is preliminary data.</text>
</comment>
<evidence type="ECO:0000256" key="10">
    <source>
        <dbReference type="PROSITE-ProRule" id="PRU10141"/>
    </source>
</evidence>
<evidence type="ECO:0000256" key="6">
    <source>
        <dbReference type="ARBA" id="ARBA00022840"/>
    </source>
</evidence>
<evidence type="ECO:0000256" key="5">
    <source>
        <dbReference type="ARBA" id="ARBA00022777"/>
    </source>
</evidence>
<dbReference type="PANTHER" id="PTHR24416">
    <property type="entry name" value="TYROSINE-PROTEIN KINASE RECEPTOR"/>
    <property type="match status" value="1"/>
</dbReference>
<dbReference type="GO" id="GO:0043235">
    <property type="term" value="C:receptor complex"/>
    <property type="evidence" value="ECO:0007669"/>
    <property type="project" value="TreeGrafter"/>
</dbReference>
<dbReference type="InterPro" id="IPR008266">
    <property type="entry name" value="Tyr_kinase_AS"/>
</dbReference>
<feature type="compositionally biased region" description="Gly residues" evidence="11">
    <location>
        <begin position="230"/>
        <end position="246"/>
    </location>
</feature>
<protein>
    <submittedName>
        <fullName evidence="14">Vascular endothelial growth factor receptor 1</fullName>
    </submittedName>
</protein>
<dbReference type="GO" id="GO:0051130">
    <property type="term" value="P:positive regulation of cellular component organization"/>
    <property type="evidence" value="ECO:0007669"/>
    <property type="project" value="UniProtKB-ARBA"/>
</dbReference>
<dbReference type="GO" id="GO:0030182">
    <property type="term" value="P:neuron differentiation"/>
    <property type="evidence" value="ECO:0007669"/>
    <property type="project" value="UniProtKB-ARBA"/>
</dbReference>
<keyword evidence="14" id="KW-0675">Receptor</keyword>
<dbReference type="SMART" id="SM00219">
    <property type="entry name" value="TyrKc"/>
    <property type="match status" value="1"/>
</dbReference>
<keyword evidence="6 10" id="KW-0067">ATP-binding</keyword>
<evidence type="ECO:0000256" key="8">
    <source>
        <dbReference type="ARBA" id="ARBA00023137"/>
    </source>
</evidence>
<evidence type="ECO:0000256" key="12">
    <source>
        <dbReference type="SAM" id="Phobius"/>
    </source>
</evidence>
<dbReference type="InterPro" id="IPR017441">
    <property type="entry name" value="Protein_kinase_ATP_BS"/>
</dbReference>
<dbReference type="PROSITE" id="PS00109">
    <property type="entry name" value="PROTEIN_KINASE_TYR"/>
    <property type="match status" value="1"/>
</dbReference>
<evidence type="ECO:0000256" key="3">
    <source>
        <dbReference type="ARBA" id="ARBA00022679"/>
    </source>
</evidence>
<dbReference type="InterPro" id="IPR050122">
    <property type="entry name" value="RTK"/>
</dbReference>
<sequence>MQCTGAVHGRRHGRSAVRSAVRQCGAPVQCTSAVRQCIAPVRCASAVRQCGAPVQCASAVRQCIAPVQCASALRQCSACFITCHSKVAHSRKVPVSKCYLDTSNFAVLSLMILLRHTVSRVPFRIKNFMGSGEGRNDHGAGGPGTPQSSPSFQLSGTGPRGATVEVSGGGPRGATAEVSGDGPRGGGLMGDGPRGGTVEVSGGGLRGATAEVSGDGPRGGGPMGATVEVSGGGPMGGTAEVSGGGRIQPPPEPTDDAPQQPSFLSELNQMMRQGRPSQMPSDIWDGPEGGGGGPWSGGNNGGHFKPWNNDHFFENGRGGRPPAPPSRYQGSKKGDKPGGSSEQGPPDPPPDSPHDDAKSDMKDHLAIILPIVALVIILAILLKTRPKWFAAGVKRVREIFSPSSSRHFTVPVDKSVYFRSHAPPNATYQAQAQLEKITVGSANVELSETVLGRGEYGLVTRGYATGLLGYPPRTVVAVKTLIRPTDPKQRACFLKEIDTMMTIGRHLNIVNLLGTVVEGNPMLILEYCANGSLKRFLKKQRPEFFYNHVQPDGSLMPFEEAEFQRKQALLNQRTDNIYGADVRQEHDSQVLSTRDLITLSYQVVRGLEYLASHAIIHRDIAARNVLVTDRTIAKLSDFGMAVQWTHDTSVTEKDFDYPMPIKWMAPESILRKTFSQKSDVWAFGILLYEMFSLGGDPYPDFTVQGQVMEFIAKIMDGTRMARPIYFPSDLHIKMSTKCFEIDPADRPTFMDIRQILEDFIPLTRQEEYLEMSQEYEAFNEMFGTMSNNAYVDLNYENINYQKY</sequence>
<evidence type="ECO:0000313" key="15">
    <source>
        <dbReference type="Proteomes" id="UP000192578"/>
    </source>
</evidence>
<evidence type="ECO:0000259" key="13">
    <source>
        <dbReference type="PROSITE" id="PS50011"/>
    </source>
</evidence>
<dbReference type="PROSITE" id="PS50011">
    <property type="entry name" value="PROTEIN_KINASE_DOM"/>
    <property type="match status" value="1"/>
</dbReference>
<organism evidence="14 15">
    <name type="scientific">Hypsibius exemplaris</name>
    <name type="common">Freshwater tardigrade</name>
    <dbReference type="NCBI Taxonomy" id="2072580"/>
    <lineage>
        <taxon>Eukaryota</taxon>
        <taxon>Metazoa</taxon>
        <taxon>Ecdysozoa</taxon>
        <taxon>Tardigrada</taxon>
        <taxon>Eutardigrada</taxon>
        <taxon>Parachela</taxon>
        <taxon>Hypsibioidea</taxon>
        <taxon>Hypsibiidae</taxon>
        <taxon>Hypsibius</taxon>
    </lineage>
</organism>
<dbReference type="Gene3D" id="1.10.510.10">
    <property type="entry name" value="Transferase(Phosphotransferase) domain 1"/>
    <property type="match status" value="1"/>
</dbReference>
<accession>A0A9X6RN57</accession>
<dbReference type="FunFam" id="1.10.510.10:FF:001512">
    <property type="entry name" value="Receptor tyrosine-protein kinase erbB-2"/>
    <property type="match status" value="1"/>
</dbReference>
<keyword evidence="8" id="KW-0829">Tyrosine-protein kinase</keyword>
<dbReference type="Gene3D" id="3.30.200.20">
    <property type="entry name" value="Phosphorylase Kinase, domain 1"/>
    <property type="match status" value="1"/>
</dbReference>
<dbReference type="CDD" id="cd00192">
    <property type="entry name" value="PTKc"/>
    <property type="match status" value="1"/>
</dbReference>
<feature type="compositionally biased region" description="Gly residues" evidence="11">
    <location>
        <begin position="287"/>
        <end position="301"/>
    </location>
</feature>
<evidence type="ECO:0000256" key="2">
    <source>
        <dbReference type="ARBA" id="ARBA00004308"/>
    </source>
</evidence>
<keyword evidence="15" id="KW-1185">Reference proteome</keyword>
<feature type="transmembrane region" description="Helical" evidence="12">
    <location>
        <begin position="364"/>
        <end position="382"/>
    </location>
</feature>
<reference evidence="15" key="1">
    <citation type="submission" date="2017-01" db="EMBL/GenBank/DDBJ databases">
        <title>Comparative genomics of anhydrobiosis in the tardigrade Hypsibius dujardini.</title>
        <authorList>
            <person name="Yoshida Y."/>
            <person name="Koutsovoulos G."/>
            <person name="Laetsch D."/>
            <person name="Stevens L."/>
            <person name="Kumar S."/>
            <person name="Horikawa D."/>
            <person name="Ishino K."/>
            <person name="Komine S."/>
            <person name="Tomita M."/>
            <person name="Blaxter M."/>
            <person name="Arakawa K."/>
        </authorList>
    </citation>
    <scope>NUCLEOTIDE SEQUENCE [LARGE SCALE GENOMIC DNA]</scope>
    <source>
        <strain evidence="15">Z151</strain>
    </source>
</reference>
<dbReference type="GO" id="GO:0005886">
    <property type="term" value="C:plasma membrane"/>
    <property type="evidence" value="ECO:0007669"/>
    <property type="project" value="TreeGrafter"/>
</dbReference>
<evidence type="ECO:0000313" key="14">
    <source>
        <dbReference type="EMBL" id="OWA53346.1"/>
    </source>
</evidence>
<feature type="compositionally biased region" description="Polar residues" evidence="11">
    <location>
        <begin position="257"/>
        <end position="280"/>
    </location>
</feature>
<dbReference type="OrthoDB" id="10261027at2759"/>
<dbReference type="GO" id="GO:0004714">
    <property type="term" value="F:transmembrane receptor protein tyrosine kinase activity"/>
    <property type="evidence" value="ECO:0007669"/>
    <property type="project" value="UniProtKB-EC"/>
</dbReference>
<evidence type="ECO:0000256" key="11">
    <source>
        <dbReference type="SAM" id="MobiDB-lite"/>
    </source>
</evidence>
<dbReference type="SUPFAM" id="SSF56112">
    <property type="entry name" value="Protein kinase-like (PK-like)"/>
    <property type="match status" value="1"/>
</dbReference>
<keyword evidence="5" id="KW-0418">Kinase</keyword>
<dbReference type="PROSITE" id="PS00107">
    <property type="entry name" value="PROTEIN_KINASE_ATP"/>
    <property type="match status" value="1"/>
</dbReference>
<keyword evidence="7 12" id="KW-0472">Membrane</keyword>
<dbReference type="GO" id="GO:0012505">
    <property type="term" value="C:endomembrane system"/>
    <property type="evidence" value="ECO:0007669"/>
    <property type="project" value="UniProtKB-SubCell"/>
</dbReference>
<feature type="region of interest" description="Disordered" evidence="11">
    <location>
        <begin position="132"/>
        <end position="359"/>
    </location>
</feature>
<evidence type="ECO:0000256" key="4">
    <source>
        <dbReference type="ARBA" id="ARBA00022741"/>
    </source>
</evidence>
<dbReference type="GO" id="GO:0048468">
    <property type="term" value="P:cell development"/>
    <property type="evidence" value="ECO:0007669"/>
    <property type="project" value="UniProtKB-ARBA"/>
</dbReference>
<proteinExistence type="predicted"/>
<feature type="binding site" evidence="10">
    <location>
        <position position="479"/>
    </location>
    <ligand>
        <name>ATP</name>
        <dbReference type="ChEBI" id="CHEBI:30616"/>
    </ligand>
</feature>
<evidence type="ECO:0000256" key="7">
    <source>
        <dbReference type="ARBA" id="ARBA00023136"/>
    </source>
</evidence>
<comment type="catalytic activity">
    <reaction evidence="9">
        <text>L-tyrosyl-[protein] + ATP = O-phospho-L-tyrosyl-[protein] + ADP + H(+)</text>
        <dbReference type="Rhea" id="RHEA:10596"/>
        <dbReference type="Rhea" id="RHEA-COMP:10136"/>
        <dbReference type="Rhea" id="RHEA-COMP:20101"/>
        <dbReference type="ChEBI" id="CHEBI:15378"/>
        <dbReference type="ChEBI" id="CHEBI:30616"/>
        <dbReference type="ChEBI" id="CHEBI:46858"/>
        <dbReference type="ChEBI" id="CHEBI:61978"/>
        <dbReference type="ChEBI" id="CHEBI:456216"/>
        <dbReference type="EC" id="2.7.10.1"/>
    </reaction>
</comment>
<keyword evidence="12" id="KW-0812">Transmembrane</keyword>
<evidence type="ECO:0000256" key="9">
    <source>
        <dbReference type="ARBA" id="ARBA00051243"/>
    </source>
</evidence>
<dbReference type="PANTHER" id="PTHR24416:SF611">
    <property type="entry name" value="TYROSINE-PROTEIN KINASE TRANSMEMBRANE RECEPTOR ROR"/>
    <property type="match status" value="1"/>
</dbReference>
<keyword evidence="12" id="KW-1133">Transmembrane helix</keyword>
<feature type="compositionally biased region" description="Gly residues" evidence="11">
    <location>
        <begin position="182"/>
        <end position="206"/>
    </location>
</feature>
<feature type="compositionally biased region" description="Polar residues" evidence="11">
    <location>
        <begin position="145"/>
        <end position="156"/>
    </location>
</feature>
<dbReference type="Pfam" id="PF07714">
    <property type="entry name" value="PK_Tyr_Ser-Thr"/>
    <property type="match status" value="1"/>
</dbReference>
<feature type="domain" description="Protein kinase" evidence="13">
    <location>
        <begin position="445"/>
        <end position="760"/>
    </location>
</feature>
<dbReference type="GO" id="GO:0050793">
    <property type="term" value="P:regulation of developmental process"/>
    <property type="evidence" value="ECO:0007669"/>
    <property type="project" value="UniProtKB-ARBA"/>
</dbReference>
<dbReference type="EMBL" id="MTYJ01000315">
    <property type="protein sequence ID" value="OWA53346.1"/>
    <property type="molecule type" value="Genomic_DNA"/>
</dbReference>